<dbReference type="GO" id="GO:0043548">
    <property type="term" value="F:phosphatidylinositol 3-kinase binding"/>
    <property type="evidence" value="ECO:0007669"/>
    <property type="project" value="UniProtKB-ARBA"/>
</dbReference>
<dbReference type="SMART" id="SM00310">
    <property type="entry name" value="PTBI"/>
    <property type="match status" value="1"/>
</dbReference>
<keyword evidence="8" id="KW-1185">Reference proteome</keyword>
<dbReference type="FunFam" id="2.30.29.30:FF:000129">
    <property type="entry name" value="Insulin receptor substrate 1"/>
    <property type="match status" value="1"/>
</dbReference>
<dbReference type="InterPro" id="IPR001849">
    <property type="entry name" value="PH_domain"/>
</dbReference>
<dbReference type="FunFam" id="2.30.29.30:FF:000029">
    <property type="entry name" value="Insulin receptor substrate 1"/>
    <property type="match status" value="1"/>
</dbReference>
<dbReference type="CDD" id="cd01204">
    <property type="entry name" value="PTB_IRS"/>
    <property type="match status" value="1"/>
</dbReference>
<evidence type="ECO:0000256" key="1">
    <source>
        <dbReference type="ARBA" id="ARBA00022553"/>
    </source>
</evidence>
<dbReference type="SMART" id="SM01244">
    <property type="entry name" value="IRS"/>
    <property type="match status" value="1"/>
</dbReference>
<evidence type="ECO:0000256" key="3">
    <source>
        <dbReference type="ARBA" id="ARBA00023224"/>
    </source>
</evidence>
<dbReference type="CDD" id="cd01257">
    <property type="entry name" value="PH_IRS"/>
    <property type="match status" value="1"/>
</dbReference>
<feature type="compositionally biased region" description="Basic and acidic residues" evidence="4">
    <location>
        <begin position="335"/>
        <end position="345"/>
    </location>
</feature>
<sequence length="506" mass="55895">YEDVQKSGYLRKHKSMHRRFFVLRAASEHGPARLEYYENEKKFRSKSPVPKKVLNLETCFNINKRADSKNKHMIVLYTRSESFAIAADSEEIQNEWYQAMLDLQGNCKICSGECSSPSPIPTFKEVWQVKVWPKGLGHARNLVGIYRLCLTDKTVNFVKLNSDVAAVVLQLMNVRRCGHSENFFFIEVGRSAITGPGEFWMQVDDSVVAQNMHETLLEAMKALSEEFGQRSKSQSVGTSCGGGTASNPISVPSRRHHPNLPPSQVGFTRRARTETPGTGGSTSTSPTSRHGFPRARTASIGARVSVSGSPSDYGSSDEYGSSPGEHSLLVPSLSGHRESEAERRLLSKRASLPLAAHERLTPHRKDDDDEDEEYAIMSQSTNRGVGGQRDAGGDSGYMSMLPGAGADDEYMAMTPNNSVSPPQHILQPSSEGYMVMSPNSSSSTDLHRLGMWESRSSVESRAASDYMNISPVCSRSACSTPPSHPEQHQLQPKMFNSYFSLPRAYQ</sequence>
<dbReference type="GO" id="GO:0009967">
    <property type="term" value="P:positive regulation of signal transduction"/>
    <property type="evidence" value="ECO:0007669"/>
    <property type="project" value="UniProtKB-ARBA"/>
</dbReference>
<dbReference type="GeneTree" id="ENSGT00940000166953"/>
<dbReference type="AlphaFoldDB" id="H3D2I1"/>
<evidence type="ECO:0000259" key="5">
    <source>
        <dbReference type="PROSITE" id="PS50003"/>
    </source>
</evidence>
<protein>
    <submittedName>
        <fullName evidence="7">Si:ch211-284e13.4</fullName>
    </submittedName>
</protein>
<dbReference type="InterPro" id="IPR002404">
    <property type="entry name" value="IRS_PTB"/>
</dbReference>
<feature type="compositionally biased region" description="Basic and acidic residues" evidence="4">
    <location>
        <begin position="356"/>
        <end position="366"/>
    </location>
</feature>
<dbReference type="InterPro" id="IPR039011">
    <property type="entry name" value="IRS"/>
</dbReference>
<dbReference type="GO" id="GO:0030159">
    <property type="term" value="F:signaling receptor complex adaptor activity"/>
    <property type="evidence" value="ECO:0007669"/>
    <property type="project" value="UniProtKB-ARBA"/>
</dbReference>
<dbReference type="Gene3D" id="2.30.29.30">
    <property type="entry name" value="Pleckstrin-homology domain (PH domain)/Phosphotyrosine-binding domain (PTB)"/>
    <property type="match status" value="2"/>
</dbReference>
<keyword evidence="1" id="KW-0597">Phosphoprotein</keyword>
<accession>H3D2I1</accession>
<dbReference type="Pfam" id="PF02174">
    <property type="entry name" value="IRS"/>
    <property type="match status" value="1"/>
</dbReference>
<dbReference type="GO" id="GO:0008286">
    <property type="term" value="P:insulin receptor signaling pathway"/>
    <property type="evidence" value="ECO:0007669"/>
    <property type="project" value="InterPro"/>
</dbReference>
<dbReference type="SUPFAM" id="SSF50729">
    <property type="entry name" value="PH domain-like"/>
    <property type="match status" value="2"/>
</dbReference>
<feature type="compositionally biased region" description="Low complexity" evidence="4">
    <location>
        <begin position="304"/>
        <end position="325"/>
    </location>
</feature>
<proteinExistence type="predicted"/>
<evidence type="ECO:0000259" key="6">
    <source>
        <dbReference type="PROSITE" id="PS51064"/>
    </source>
</evidence>
<dbReference type="SMART" id="SM00233">
    <property type="entry name" value="PH"/>
    <property type="match status" value="1"/>
</dbReference>
<dbReference type="PANTHER" id="PTHR10614:SF10">
    <property type="entry name" value="INSULIN RECEPTOR SUBSTRATE 1-B"/>
    <property type="match status" value="1"/>
</dbReference>
<dbReference type="PRINTS" id="PR00628">
    <property type="entry name" value="INSULINRSI"/>
</dbReference>
<keyword evidence="3" id="KW-0807">Transducer</keyword>
<evidence type="ECO:0000313" key="7">
    <source>
        <dbReference type="Ensembl" id="ENSTNIP00000014719.1"/>
    </source>
</evidence>
<organism evidence="7 8">
    <name type="scientific">Tetraodon nigroviridis</name>
    <name type="common">Spotted green pufferfish</name>
    <name type="synonym">Chelonodon nigroviridis</name>
    <dbReference type="NCBI Taxonomy" id="99883"/>
    <lineage>
        <taxon>Eukaryota</taxon>
        <taxon>Metazoa</taxon>
        <taxon>Chordata</taxon>
        <taxon>Craniata</taxon>
        <taxon>Vertebrata</taxon>
        <taxon>Euteleostomi</taxon>
        <taxon>Actinopterygii</taxon>
        <taxon>Neopterygii</taxon>
        <taxon>Teleostei</taxon>
        <taxon>Neoteleostei</taxon>
        <taxon>Acanthomorphata</taxon>
        <taxon>Eupercaria</taxon>
        <taxon>Tetraodontiformes</taxon>
        <taxon>Tetradontoidea</taxon>
        <taxon>Tetraodontidae</taxon>
        <taxon>Tetraodon</taxon>
    </lineage>
</organism>
<reference evidence="7" key="3">
    <citation type="submission" date="2025-09" db="UniProtKB">
        <authorList>
            <consortium name="Ensembl"/>
        </authorList>
    </citation>
    <scope>IDENTIFICATION</scope>
</reference>
<dbReference type="PANTHER" id="PTHR10614">
    <property type="entry name" value="INSULIN RECEPTOR SUBSTRATE"/>
    <property type="match status" value="1"/>
</dbReference>
<dbReference type="GO" id="GO:0005886">
    <property type="term" value="C:plasma membrane"/>
    <property type="evidence" value="ECO:0007669"/>
    <property type="project" value="TreeGrafter"/>
</dbReference>
<dbReference type="PROSITE" id="PS51064">
    <property type="entry name" value="IRS_PTB"/>
    <property type="match status" value="1"/>
</dbReference>
<keyword evidence="2" id="KW-0677">Repeat</keyword>
<reference evidence="8" key="1">
    <citation type="journal article" date="2004" name="Nature">
        <title>Genome duplication in the teleost fish Tetraodon nigroviridis reveals the early vertebrate proto-karyotype.</title>
        <authorList>
            <person name="Jaillon O."/>
            <person name="Aury J.-M."/>
            <person name="Brunet F."/>
            <person name="Petit J.-L."/>
            <person name="Stange-Thomann N."/>
            <person name="Mauceli E."/>
            <person name="Bouneau L."/>
            <person name="Fischer C."/>
            <person name="Ozouf-Costaz C."/>
            <person name="Bernot A."/>
            <person name="Nicaud S."/>
            <person name="Jaffe D."/>
            <person name="Fisher S."/>
            <person name="Lutfalla G."/>
            <person name="Dossat C."/>
            <person name="Segurens B."/>
            <person name="Dasilva C."/>
            <person name="Salanoubat M."/>
            <person name="Levy M."/>
            <person name="Boudet N."/>
            <person name="Castellano S."/>
            <person name="Anthouard V."/>
            <person name="Jubin C."/>
            <person name="Castelli V."/>
            <person name="Katinka M."/>
            <person name="Vacherie B."/>
            <person name="Biemont C."/>
            <person name="Skalli Z."/>
            <person name="Cattolico L."/>
            <person name="Poulain J."/>
            <person name="De Berardinis V."/>
            <person name="Cruaud C."/>
            <person name="Duprat S."/>
            <person name="Brottier P."/>
            <person name="Coutanceau J.-P."/>
            <person name="Gouzy J."/>
            <person name="Parra G."/>
            <person name="Lardier G."/>
            <person name="Chapple C."/>
            <person name="McKernan K.J."/>
            <person name="McEwan P."/>
            <person name="Bosak S."/>
            <person name="Kellis M."/>
            <person name="Volff J.-N."/>
            <person name="Guigo R."/>
            <person name="Zody M.C."/>
            <person name="Mesirov J."/>
            <person name="Lindblad-Toh K."/>
            <person name="Birren B."/>
            <person name="Nusbaum C."/>
            <person name="Kahn D."/>
            <person name="Robinson-Rechavi M."/>
            <person name="Laudet V."/>
            <person name="Schachter V."/>
            <person name="Quetier F."/>
            <person name="Saurin W."/>
            <person name="Scarpelli C."/>
            <person name="Wincker P."/>
            <person name="Lander E.S."/>
            <person name="Weissenbach J."/>
            <person name="Roest Crollius H."/>
        </authorList>
    </citation>
    <scope>NUCLEOTIDE SEQUENCE [LARGE SCALE GENOMIC DNA]</scope>
</reference>
<dbReference type="Proteomes" id="UP000007303">
    <property type="component" value="Unassembled WGS sequence"/>
</dbReference>
<dbReference type="PROSITE" id="PS50003">
    <property type="entry name" value="PH_DOMAIN"/>
    <property type="match status" value="1"/>
</dbReference>
<dbReference type="HOGENOM" id="CLU_004902_2_1_1"/>
<evidence type="ECO:0000313" key="8">
    <source>
        <dbReference type="Proteomes" id="UP000007303"/>
    </source>
</evidence>
<dbReference type="Pfam" id="PF00169">
    <property type="entry name" value="PH"/>
    <property type="match status" value="1"/>
</dbReference>
<dbReference type="GO" id="GO:0005829">
    <property type="term" value="C:cytosol"/>
    <property type="evidence" value="ECO:0007669"/>
    <property type="project" value="TreeGrafter"/>
</dbReference>
<feature type="domain" description="PH" evidence="5">
    <location>
        <begin position="3"/>
        <end position="105"/>
    </location>
</feature>
<evidence type="ECO:0000256" key="2">
    <source>
        <dbReference type="ARBA" id="ARBA00022737"/>
    </source>
</evidence>
<feature type="region of interest" description="Disordered" evidence="4">
    <location>
        <begin position="228"/>
        <end position="371"/>
    </location>
</feature>
<dbReference type="Ensembl" id="ENSTNIT00000014919.1">
    <property type="protein sequence ID" value="ENSTNIP00000014719.1"/>
    <property type="gene ID" value="ENSTNIG00000011767.1"/>
</dbReference>
<dbReference type="GO" id="GO:0005158">
    <property type="term" value="F:insulin receptor binding"/>
    <property type="evidence" value="ECO:0007669"/>
    <property type="project" value="InterPro"/>
</dbReference>
<evidence type="ECO:0000256" key="4">
    <source>
        <dbReference type="SAM" id="MobiDB-lite"/>
    </source>
</evidence>
<dbReference type="InterPro" id="IPR011993">
    <property type="entry name" value="PH-like_dom_sf"/>
</dbReference>
<reference evidence="7" key="2">
    <citation type="submission" date="2025-08" db="UniProtKB">
        <authorList>
            <consortium name="Ensembl"/>
        </authorList>
    </citation>
    <scope>IDENTIFICATION</scope>
</reference>
<name>H3D2I1_TETNG</name>
<feature type="domain" description="IRS-type PTB" evidence="6">
    <location>
        <begin position="123"/>
        <end position="227"/>
    </location>
</feature>